<reference evidence="2" key="1">
    <citation type="submission" date="2018-02" db="EMBL/GenBank/DDBJ databases">
        <authorList>
            <person name="Cohen D.B."/>
            <person name="Kent A.D."/>
        </authorList>
    </citation>
    <scope>NUCLEOTIDE SEQUENCE</scope>
</reference>
<dbReference type="SUPFAM" id="SSF56219">
    <property type="entry name" value="DNase I-like"/>
    <property type="match status" value="1"/>
</dbReference>
<dbReference type="SUPFAM" id="SSF56672">
    <property type="entry name" value="DNA/RNA polymerases"/>
    <property type="match status" value="1"/>
</dbReference>
<name>A0A2N9GC56_FAGSY</name>
<evidence type="ECO:0000259" key="1">
    <source>
        <dbReference type="PROSITE" id="PS50878"/>
    </source>
</evidence>
<organism evidence="2">
    <name type="scientific">Fagus sylvatica</name>
    <name type="common">Beechnut</name>
    <dbReference type="NCBI Taxonomy" id="28930"/>
    <lineage>
        <taxon>Eukaryota</taxon>
        <taxon>Viridiplantae</taxon>
        <taxon>Streptophyta</taxon>
        <taxon>Embryophyta</taxon>
        <taxon>Tracheophyta</taxon>
        <taxon>Spermatophyta</taxon>
        <taxon>Magnoliopsida</taxon>
        <taxon>eudicotyledons</taxon>
        <taxon>Gunneridae</taxon>
        <taxon>Pentapetalae</taxon>
        <taxon>rosids</taxon>
        <taxon>fabids</taxon>
        <taxon>Fagales</taxon>
        <taxon>Fagaceae</taxon>
        <taxon>Fagus</taxon>
    </lineage>
</organism>
<dbReference type="Pfam" id="PF00078">
    <property type="entry name" value="RVT_1"/>
    <property type="match status" value="1"/>
</dbReference>
<dbReference type="InterPro" id="IPR002156">
    <property type="entry name" value="RNaseH_domain"/>
</dbReference>
<dbReference type="InterPro" id="IPR036397">
    <property type="entry name" value="RNaseH_sf"/>
</dbReference>
<dbReference type="CDD" id="cd06222">
    <property type="entry name" value="RNase_H_like"/>
    <property type="match status" value="1"/>
</dbReference>
<dbReference type="InterPro" id="IPR025836">
    <property type="entry name" value="Zn_knuckle_CX2CX4HX4C"/>
</dbReference>
<dbReference type="SUPFAM" id="SSF53098">
    <property type="entry name" value="Ribonuclease H-like"/>
    <property type="match status" value="1"/>
</dbReference>
<dbReference type="GO" id="GO:0003676">
    <property type="term" value="F:nucleic acid binding"/>
    <property type="evidence" value="ECO:0007669"/>
    <property type="project" value="InterPro"/>
</dbReference>
<dbReference type="GO" id="GO:0004523">
    <property type="term" value="F:RNA-DNA hybrid ribonuclease activity"/>
    <property type="evidence" value="ECO:0007669"/>
    <property type="project" value="InterPro"/>
</dbReference>
<dbReference type="InterPro" id="IPR044730">
    <property type="entry name" value="RNase_H-like_dom_plant"/>
</dbReference>
<dbReference type="Pfam" id="PF03372">
    <property type="entry name" value="Exo_endo_phos"/>
    <property type="match status" value="1"/>
</dbReference>
<dbReference type="Pfam" id="PF13966">
    <property type="entry name" value="zf-RVT"/>
    <property type="match status" value="1"/>
</dbReference>
<feature type="domain" description="Reverse transcriptase" evidence="1">
    <location>
        <begin position="758"/>
        <end position="1040"/>
    </location>
</feature>
<dbReference type="InterPro" id="IPR000477">
    <property type="entry name" value="RT_dom"/>
</dbReference>
<dbReference type="EMBL" id="OIVN01001723">
    <property type="protein sequence ID" value="SPC96988.1"/>
    <property type="molecule type" value="Genomic_DNA"/>
</dbReference>
<dbReference type="PROSITE" id="PS50878">
    <property type="entry name" value="RT_POL"/>
    <property type="match status" value="1"/>
</dbReference>
<dbReference type="Pfam" id="PF13456">
    <property type="entry name" value="RVT_3"/>
    <property type="match status" value="1"/>
</dbReference>
<dbReference type="InterPro" id="IPR005135">
    <property type="entry name" value="Endo/exonuclease/phosphatase"/>
</dbReference>
<dbReference type="InterPro" id="IPR043502">
    <property type="entry name" value="DNA/RNA_pol_sf"/>
</dbReference>
<dbReference type="InterPro" id="IPR026960">
    <property type="entry name" value="RVT-Znf"/>
</dbReference>
<dbReference type="InterPro" id="IPR012337">
    <property type="entry name" value="RNaseH-like_sf"/>
</dbReference>
<dbReference type="Pfam" id="PF14111">
    <property type="entry name" value="DUF4283"/>
    <property type="match status" value="1"/>
</dbReference>
<dbReference type="InterPro" id="IPR036691">
    <property type="entry name" value="Endo/exonu/phosph_ase_sf"/>
</dbReference>
<proteinExistence type="predicted"/>
<dbReference type="Pfam" id="PF14392">
    <property type="entry name" value="zf-CCHC_4"/>
    <property type="match status" value="1"/>
</dbReference>
<dbReference type="CDD" id="cd01650">
    <property type="entry name" value="RT_nLTR_like"/>
    <property type="match status" value="1"/>
</dbReference>
<accession>A0A2N9GC56</accession>
<evidence type="ECO:0000313" key="2">
    <source>
        <dbReference type="EMBL" id="SPC96988.1"/>
    </source>
</evidence>
<dbReference type="InterPro" id="IPR025558">
    <property type="entry name" value="DUF4283"/>
</dbReference>
<sequence length="1651" mass="186092">MSELSDMWEKLALNAKEEDEMEITEDWSSMLRGRGHLCVTVKVISDRRFNRDALKQTLRSIWRISKGMVFKDAPDNMLLVEFFDAGDKERVLIGRPWSFDRCLLLVTPLDGDVQPSKLEMNLVPFWIQIHDLPFLYMNRDVGEKVGGTLGTVFMVDTDVKGVGWGKSLRVRVQIDVTQPLLRGKKLRLGGKSVWVYFKYERLPLFCYGCGRIWHGGGGCPAHAQMRGRCTEVAQYGPWLRALDDSNSGSRGAPAKGVVGDDIIEHQEDEAERMADTVAGYCNRRLTGTLSGEFLTRKKKSSGFSGFKRSQVLKVNSIPKKRCVRKDVICDLVDDVSVAICDLVDDVSVALLCNPAGPNEAVQLELPRAWEPLDSSLGFQGCFTVPTNRGGNGGGGGGLAFLWDERVTGFYGHPEGGRRRESWNLLKSLGNQFDLPWVCCGDFNELVESSEKVGGLVRPDWQMRQFREALSEAGLSSLPSSGPRFTWRGRRHGVGWIKERLDRFVANGEWLALYPSLCCINVVSSASDHCPIFMETNPITQGFRRKRFRFEAMWLTHAQCKDQVELAWGNVFGNVTRKIKVESKKLEALERLPAGELVEEQICCLKKELNALLGKEEIMWRQRSRVQWLREGDRNTKFFHVRANQRKRRNGMEGLFDHNGQWVTGQKDIAQVTVQYFHSIFSTSHPTDAEMSAVLDQVSPKVTEEMNQALGKEFTAVEVGAALAQMGPTKAPGPDGMPPIFYQSFWPQIGTTVTQAVLECLNQGVSLQSINHTHLVLIPKKLSPTVVTEYRPISLCNVIYKLVSKTLANRLKGVLPAIISDNQSAFVPGRQIVDNIMVAFEAMHSLNNFKGRGSGQMALKLDMSKAYDRVEWRFVEGMMSRLGFTARWIQLVMNCIRSVSYSVVVNGEPNGMIYPSRGLRQGDPLSPYLFLLCGEGLSALLHRAEESGELHGVACSRGGPKISHLFFADDSLLFCNATVEECGVLMEKLKLYEKASGQSINTEKTSLFFSHNTREFQRLEIKDFWGVSEIREHEKYLGLPSFVGRSKYQTFIQLKEKVWKRVNGWKEKLLSQAGREILIKAVAQSMPTYTMNCFLLPKRVCAELQGIIRQFWWGQSKGVKKVNWLAWKKMCVSKLRGGMGFRDLEAFNLALLAKPGWRLIHESQSLFAKVFKAKYFPNCSFMQAKVKPGCSYIWRSIATARSVLEQGSKWRVGNGECISIRKDRWVPDQTNGVIHYPLEGLPQEAMVADLIDPGRGVWKEEVVRRCFSPLDVASILQYPLLPSLPKDALIWWGTPSGNFSVKSAYHTAFLKVQIQGNPESSNSKELQLFWKAVWALKLPRKIQSFVWRLSRNILPTRDNLVKRNISSPMECPICGAASETTKHIFGQCIYARKVWEGKDLAIELYNDWGDEMVDTFWNVWKFKGEMALKIVAVVSWSLWNVRNSAVFRDVVKIPAKVFPDAMKYIQEFTEANALSVSFVPPIARNKIVWSAPLEGWYKVNMDGAVFADLGKVGVGVVIRNERGEFLGAMCELLDVGLDATDAEALAALRAIEFAAEVCPFSMLFEGDCLQVIRALQSPEYDAARVGHIYSLARSKLSLFRDFSVSHVFREGNTVAHRLAKFARNVTGSQVWLEHVPSFLGQCLAFDVPVQFR</sequence>
<dbReference type="Gene3D" id="3.30.420.10">
    <property type="entry name" value="Ribonuclease H-like superfamily/Ribonuclease H"/>
    <property type="match status" value="1"/>
</dbReference>
<dbReference type="PANTHER" id="PTHR33116">
    <property type="entry name" value="REVERSE TRANSCRIPTASE ZINC-BINDING DOMAIN-CONTAINING PROTEIN-RELATED-RELATED"/>
    <property type="match status" value="1"/>
</dbReference>
<dbReference type="PANTHER" id="PTHR33116:SF86">
    <property type="entry name" value="REVERSE TRANSCRIPTASE DOMAIN-CONTAINING PROTEIN"/>
    <property type="match status" value="1"/>
</dbReference>
<protein>
    <recommendedName>
        <fullName evidence="1">Reverse transcriptase domain-containing protein</fullName>
    </recommendedName>
</protein>
<gene>
    <name evidence="2" type="ORF">FSB_LOCUS24870</name>
</gene>
<dbReference type="Gene3D" id="3.60.10.10">
    <property type="entry name" value="Endonuclease/exonuclease/phosphatase"/>
    <property type="match status" value="1"/>
</dbReference>